<dbReference type="PROSITE" id="PS50113">
    <property type="entry name" value="PAC"/>
    <property type="match status" value="1"/>
</dbReference>
<dbReference type="EMBL" id="JELX01000890">
    <property type="protein sequence ID" value="KYF60489.1"/>
    <property type="molecule type" value="Genomic_DNA"/>
</dbReference>
<dbReference type="NCBIfam" id="TIGR00229">
    <property type="entry name" value="sensory_box"/>
    <property type="match status" value="2"/>
</dbReference>
<dbReference type="InterPro" id="IPR036513">
    <property type="entry name" value="STAS_dom_sf"/>
</dbReference>
<dbReference type="Pfam" id="PF01740">
    <property type="entry name" value="STAS"/>
    <property type="match status" value="1"/>
</dbReference>
<evidence type="ECO:0000259" key="3">
    <source>
        <dbReference type="PROSITE" id="PS50112"/>
    </source>
</evidence>
<dbReference type="SMART" id="SM00086">
    <property type="entry name" value="PAC"/>
    <property type="match status" value="2"/>
</dbReference>
<dbReference type="InterPro" id="IPR001610">
    <property type="entry name" value="PAC"/>
</dbReference>
<dbReference type="SMART" id="SM00091">
    <property type="entry name" value="PAS"/>
    <property type="match status" value="2"/>
</dbReference>
<feature type="domain" description="PAS" evidence="3">
    <location>
        <begin position="177"/>
        <end position="250"/>
    </location>
</feature>
<proteinExistence type="predicted"/>
<accession>A0A150PXQ0</accession>
<evidence type="ECO:0000256" key="1">
    <source>
        <dbReference type="ARBA" id="ARBA00022553"/>
    </source>
</evidence>
<dbReference type="Gene3D" id="3.30.450.20">
    <property type="entry name" value="PAS domain"/>
    <property type="match status" value="2"/>
</dbReference>
<reference evidence="6 7" key="1">
    <citation type="submission" date="2014-02" db="EMBL/GenBank/DDBJ databases">
        <title>The small core and large imbalanced accessory genome model reveals a collaborative survival strategy of Sorangium cellulosum strains in nature.</title>
        <authorList>
            <person name="Han K."/>
            <person name="Peng R."/>
            <person name="Blom J."/>
            <person name="Li Y.-Z."/>
        </authorList>
    </citation>
    <scope>NUCLEOTIDE SEQUENCE [LARGE SCALE GENOMIC DNA]</scope>
    <source>
        <strain evidence="6 7">So0157-18</strain>
    </source>
</reference>
<evidence type="ECO:0008006" key="8">
    <source>
        <dbReference type="Google" id="ProtNLM"/>
    </source>
</evidence>
<evidence type="ECO:0000256" key="2">
    <source>
        <dbReference type="SAM" id="MobiDB-lite"/>
    </source>
</evidence>
<dbReference type="AlphaFoldDB" id="A0A150PXQ0"/>
<evidence type="ECO:0000313" key="6">
    <source>
        <dbReference type="EMBL" id="KYF60489.1"/>
    </source>
</evidence>
<dbReference type="InterPro" id="IPR000014">
    <property type="entry name" value="PAS"/>
</dbReference>
<dbReference type="InterPro" id="IPR013655">
    <property type="entry name" value="PAS_fold_3"/>
</dbReference>
<sequence>MSSGTGTDGTEEPFMQSTTGKGSHAKRAHGGADVARSRARPRQDERRSRTSARAGSEERERFFSLSLDLLCVAGTDGRFKDLNPRWEQVLGYSLDELMSRPFLDFVHPDDRAPTIAAVETLGKGEAIVCFTNRYRHKDGHYILLEWSSSAVPERQVVYALARDVTEREAISAARRAAEERLQHLLLSSRVVLYAAKASNDFAPTFISNNVAGQLGYGIRELLTPGSWVERIHPEDRERFAAGRAALLEDGTHSCEYRIRHKEGNYRWIHDDSRVVRDAESNAVEVVGSWQDMTERHESEQLIRRQSAALLELSTPLIPISDEILVMPLIGVVDSRRAGQVLEMLLNGIVQRSARVAILDITGVGVVDTKVADTFMRIARAVQLVGTSFILSGIRPDVAQALASLGADLKGLTTHSTLQAAIRQAMMQGGSGVAAR</sequence>
<feature type="domain" description="PAC" evidence="4">
    <location>
        <begin position="252"/>
        <end position="304"/>
    </location>
</feature>
<dbReference type="SUPFAM" id="SSF52091">
    <property type="entry name" value="SpoIIaa-like"/>
    <property type="match status" value="1"/>
</dbReference>
<comment type="caution">
    <text evidence="6">The sequence shown here is derived from an EMBL/GenBank/DDBJ whole genome shotgun (WGS) entry which is preliminary data.</text>
</comment>
<dbReference type="InterPro" id="IPR002645">
    <property type="entry name" value="STAS_dom"/>
</dbReference>
<dbReference type="InterPro" id="IPR051932">
    <property type="entry name" value="Bact_StressResp_Reg"/>
</dbReference>
<protein>
    <recommendedName>
        <fullName evidence="8">Anti-anti-sigma factor</fullName>
    </recommendedName>
</protein>
<name>A0A150PXQ0_SORCE</name>
<dbReference type="Pfam" id="PF08447">
    <property type="entry name" value="PAS_3"/>
    <property type="match status" value="2"/>
</dbReference>
<dbReference type="PANTHER" id="PTHR33745:SF3">
    <property type="entry name" value="RSBT CO-ANTAGONIST PROTEIN RSBRC"/>
    <property type="match status" value="1"/>
</dbReference>
<dbReference type="PANTHER" id="PTHR33745">
    <property type="entry name" value="RSBT ANTAGONIST PROTEIN RSBS-RELATED"/>
    <property type="match status" value="1"/>
</dbReference>
<dbReference type="CDD" id="cd07041">
    <property type="entry name" value="STAS_RsbR_RsbS_like"/>
    <property type="match status" value="1"/>
</dbReference>
<dbReference type="PROSITE" id="PS50801">
    <property type="entry name" value="STAS"/>
    <property type="match status" value="1"/>
</dbReference>
<feature type="region of interest" description="Disordered" evidence="2">
    <location>
        <begin position="1"/>
        <end position="55"/>
    </location>
</feature>
<gene>
    <name evidence="6" type="ORF">BE04_42305</name>
</gene>
<evidence type="ECO:0000259" key="4">
    <source>
        <dbReference type="PROSITE" id="PS50113"/>
    </source>
</evidence>
<dbReference type="CDD" id="cd00130">
    <property type="entry name" value="PAS"/>
    <property type="match status" value="2"/>
</dbReference>
<evidence type="ECO:0000313" key="7">
    <source>
        <dbReference type="Proteomes" id="UP000075604"/>
    </source>
</evidence>
<organism evidence="6 7">
    <name type="scientific">Sorangium cellulosum</name>
    <name type="common">Polyangium cellulosum</name>
    <dbReference type="NCBI Taxonomy" id="56"/>
    <lineage>
        <taxon>Bacteria</taxon>
        <taxon>Pseudomonadati</taxon>
        <taxon>Myxococcota</taxon>
        <taxon>Polyangia</taxon>
        <taxon>Polyangiales</taxon>
        <taxon>Polyangiaceae</taxon>
        <taxon>Sorangium</taxon>
    </lineage>
</organism>
<dbReference type="Proteomes" id="UP000075604">
    <property type="component" value="Unassembled WGS sequence"/>
</dbReference>
<dbReference type="InterPro" id="IPR035965">
    <property type="entry name" value="PAS-like_dom_sf"/>
</dbReference>
<evidence type="ECO:0000259" key="5">
    <source>
        <dbReference type="PROSITE" id="PS50801"/>
    </source>
</evidence>
<dbReference type="InterPro" id="IPR000700">
    <property type="entry name" value="PAS-assoc_C"/>
</dbReference>
<dbReference type="SUPFAM" id="SSF55785">
    <property type="entry name" value="PYP-like sensor domain (PAS domain)"/>
    <property type="match status" value="2"/>
</dbReference>
<feature type="domain" description="STAS" evidence="5">
    <location>
        <begin position="313"/>
        <end position="424"/>
    </location>
</feature>
<dbReference type="PROSITE" id="PS50112">
    <property type="entry name" value="PAS"/>
    <property type="match status" value="2"/>
</dbReference>
<dbReference type="Gene3D" id="3.30.750.24">
    <property type="entry name" value="STAS domain"/>
    <property type="match status" value="1"/>
</dbReference>
<feature type="domain" description="PAS" evidence="3">
    <location>
        <begin position="72"/>
        <end position="125"/>
    </location>
</feature>
<keyword evidence="1" id="KW-0597">Phosphoprotein</keyword>